<dbReference type="AlphaFoldDB" id="A0A6H0XR92"/>
<organism evidence="3 4">
    <name type="scientific">Peltaster fructicola</name>
    <dbReference type="NCBI Taxonomy" id="286661"/>
    <lineage>
        <taxon>Eukaryota</taxon>
        <taxon>Fungi</taxon>
        <taxon>Dikarya</taxon>
        <taxon>Ascomycota</taxon>
        <taxon>Pezizomycotina</taxon>
        <taxon>Dothideomycetes</taxon>
        <taxon>Dothideomycetes incertae sedis</taxon>
        <taxon>Peltaster</taxon>
    </lineage>
</organism>
<dbReference type="GO" id="GO:0051285">
    <property type="term" value="C:cell cortex of cell tip"/>
    <property type="evidence" value="ECO:0007669"/>
    <property type="project" value="TreeGrafter"/>
</dbReference>
<reference evidence="3 4" key="1">
    <citation type="journal article" date="2016" name="Sci. Rep.">
        <title>Peltaster fructicola genome reveals evolution from an invasive phytopathogen to an ectophytic parasite.</title>
        <authorList>
            <person name="Xu C."/>
            <person name="Chen H."/>
            <person name="Gleason M.L."/>
            <person name="Xu J.R."/>
            <person name="Liu H."/>
            <person name="Zhang R."/>
            <person name="Sun G."/>
        </authorList>
    </citation>
    <scope>NUCLEOTIDE SEQUENCE [LARGE SCALE GENOMIC DNA]</scope>
    <source>
        <strain evidence="3 4">LNHT1506</strain>
    </source>
</reference>
<feature type="region of interest" description="Disordered" evidence="1">
    <location>
        <begin position="300"/>
        <end position="337"/>
    </location>
</feature>
<feature type="transmembrane region" description="Helical" evidence="2">
    <location>
        <begin position="184"/>
        <end position="211"/>
    </location>
</feature>
<sequence>MGKLGRFACIFVPYALTLMAMVLMIIVAVSGRATGSGLLTELFAWKIDFSQLSIPANPNAIGQALQRGSNAGKILKYYRVNVFNYCSSNSTADSVDYCSGRQTGFVFDFVDQWGLAPSYNGQTVSGSALDDEVKNIFGQAFLDTMNAYRSASKWVTIAFQVALWTAVGTAIAAILALFSRWGSFITWVLSIASSLFSFGAAVTATILYGAAVGALKTAFDTYKVRTDLGTKFLAYIWVSTALSIAATLFWLFSICCCSGKSNPHHKDNKGGLLQGEASHDPYAGRGMKVEQTGGYQRVSSPYATTDRMPLNQYPAPAPMGGQQHLGTDGYEPYRYQR</sequence>
<accession>A0A6H0XR92</accession>
<keyword evidence="2" id="KW-0812">Transmembrane</keyword>
<evidence type="ECO:0000256" key="2">
    <source>
        <dbReference type="SAM" id="Phobius"/>
    </source>
</evidence>
<feature type="transmembrane region" description="Helical" evidence="2">
    <location>
        <begin position="154"/>
        <end position="178"/>
    </location>
</feature>
<dbReference type="GO" id="GO:0005886">
    <property type="term" value="C:plasma membrane"/>
    <property type="evidence" value="ECO:0007669"/>
    <property type="project" value="InterPro"/>
</dbReference>
<dbReference type="PANTHER" id="PTHR28019:SF3">
    <property type="entry name" value="INTEGRAL MEMBRANE PROTEIN (AFU_ORTHOLOGUE AFUA_6G07470)"/>
    <property type="match status" value="1"/>
</dbReference>
<evidence type="ECO:0008006" key="5">
    <source>
        <dbReference type="Google" id="ProtNLM"/>
    </source>
</evidence>
<keyword evidence="2" id="KW-0472">Membrane</keyword>
<feature type="transmembrane region" description="Helical" evidence="2">
    <location>
        <begin position="232"/>
        <end position="252"/>
    </location>
</feature>
<evidence type="ECO:0000256" key="1">
    <source>
        <dbReference type="SAM" id="MobiDB-lite"/>
    </source>
</evidence>
<keyword evidence="4" id="KW-1185">Reference proteome</keyword>
<name>A0A6H0XR92_9PEZI</name>
<dbReference type="EMBL" id="CP051140">
    <property type="protein sequence ID" value="QIW97170.1"/>
    <property type="molecule type" value="Genomic_DNA"/>
</dbReference>
<feature type="transmembrane region" description="Helical" evidence="2">
    <location>
        <begin position="12"/>
        <end position="29"/>
    </location>
</feature>
<keyword evidence="2" id="KW-1133">Transmembrane helix</keyword>
<proteinExistence type="predicted"/>
<dbReference type="Proteomes" id="UP000503462">
    <property type="component" value="Chromosome 2"/>
</dbReference>
<evidence type="ECO:0000313" key="4">
    <source>
        <dbReference type="Proteomes" id="UP000503462"/>
    </source>
</evidence>
<dbReference type="InterPro" id="IPR052413">
    <property type="entry name" value="SUR7_domain"/>
</dbReference>
<evidence type="ECO:0000313" key="3">
    <source>
        <dbReference type="EMBL" id="QIW97170.1"/>
    </source>
</evidence>
<protein>
    <recommendedName>
        <fullName evidence="5">Integral membrane protein</fullName>
    </recommendedName>
</protein>
<dbReference type="GO" id="GO:0031505">
    <property type="term" value="P:fungal-type cell wall organization"/>
    <property type="evidence" value="ECO:0007669"/>
    <property type="project" value="TreeGrafter"/>
</dbReference>
<dbReference type="Pfam" id="PF06687">
    <property type="entry name" value="SUR7"/>
    <property type="match status" value="1"/>
</dbReference>
<dbReference type="InterPro" id="IPR009571">
    <property type="entry name" value="SUR7/Rim9-like_fungi"/>
</dbReference>
<dbReference type="PANTHER" id="PTHR28019">
    <property type="entry name" value="CELL MEMBRANE PROTEIN YLR413W-RELATED"/>
    <property type="match status" value="1"/>
</dbReference>
<gene>
    <name evidence="3" type="ORF">AMS68_002688</name>
</gene>
<dbReference type="OrthoDB" id="4480814at2759"/>